<feature type="domain" description="HTH marR-type" evidence="4">
    <location>
        <begin position="71"/>
        <end position="204"/>
    </location>
</feature>
<evidence type="ECO:0000256" key="1">
    <source>
        <dbReference type="ARBA" id="ARBA00023015"/>
    </source>
</evidence>
<evidence type="ECO:0000256" key="2">
    <source>
        <dbReference type="ARBA" id="ARBA00023125"/>
    </source>
</evidence>
<dbReference type="InterPro" id="IPR036390">
    <property type="entry name" value="WH_DNA-bd_sf"/>
</dbReference>
<keyword evidence="2" id="KW-0238">DNA-binding</keyword>
<evidence type="ECO:0000259" key="4">
    <source>
        <dbReference type="PROSITE" id="PS50995"/>
    </source>
</evidence>
<dbReference type="InterPro" id="IPR000835">
    <property type="entry name" value="HTH_MarR-typ"/>
</dbReference>
<dbReference type="AlphaFoldDB" id="A0A4U1CAG7"/>
<dbReference type="PANTHER" id="PTHR42756">
    <property type="entry name" value="TRANSCRIPTIONAL REGULATOR, MARR"/>
    <property type="match status" value="1"/>
</dbReference>
<reference evidence="5 6" key="1">
    <citation type="submission" date="2019-04" db="EMBL/GenBank/DDBJ databases">
        <title>Pedobacter sp. AR-2-6 sp. nov., isolated from Arctic soil.</title>
        <authorList>
            <person name="Dahal R.H."/>
            <person name="Kim D.-U."/>
        </authorList>
    </citation>
    <scope>NUCLEOTIDE SEQUENCE [LARGE SCALE GENOMIC DNA]</scope>
    <source>
        <strain evidence="5 6">AR-2-6</strain>
    </source>
</reference>
<dbReference type="Pfam" id="PF01047">
    <property type="entry name" value="MarR"/>
    <property type="match status" value="1"/>
</dbReference>
<sequence length="226" mass="25897">MNMNSYQLINQLVTLVAEFEEQKQNNVPLSIENFSGFLNAKLSGEQLENKVKDIRFGEQQPEVVAMAYQLDNNIARLFVYMSRYAKSYIKKALQKTNLATAEDFTCLALLLTHQSLSKTELINMSLLEKASGTEVVNRLLKNNLVHQWDDQNDKRGKRIGITNDGKTLLFEVFTDMNKVSSIITGKLSTSEKYTLQYLLQQLEDFHYDLYTNKSIGSKADLLSYEK</sequence>
<dbReference type="GO" id="GO:0003700">
    <property type="term" value="F:DNA-binding transcription factor activity"/>
    <property type="evidence" value="ECO:0007669"/>
    <property type="project" value="InterPro"/>
</dbReference>
<keyword evidence="1" id="KW-0805">Transcription regulation</keyword>
<proteinExistence type="predicted"/>
<evidence type="ECO:0000313" key="5">
    <source>
        <dbReference type="EMBL" id="TKC01449.1"/>
    </source>
</evidence>
<dbReference type="SUPFAM" id="SSF46785">
    <property type="entry name" value="Winged helix' DNA-binding domain"/>
    <property type="match status" value="1"/>
</dbReference>
<dbReference type="PROSITE" id="PS50995">
    <property type="entry name" value="HTH_MARR_2"/>
    <property type="match status" value="1"/>
</dbReference>
<accession>A0A4U1CAG7</accession>
<dbReference type="Proteomes" id="UP000310477">
    <property type="component" value="Unassembled WGS sequence"/>
</dbReference>
<dbReference type="InterPro" id="IPR036388">
    <property type="entry name" value="WH-like_DNA-bd_sf"/>
</dbReference>
<dbReference type="SMART" id="SM00347">
    <property type="entry name" value="HTH_MARR"/>
    <property type="match status" value="1"/>
</dbReference>
<dbReference type="OrthoDB" id="961069at2"/>
<name>A0A4U1CAG7_9SPHI</name>
<gene>
    <name evidence="5" type="ORF">FA045_09445</name>
</gene>
<dbReference type="GO" id="GO:0003677">
    <property type="term" value="F:DNA binding"/>
    <property type="evidence" value="ECO:0007669"/>
    <property type="project" value="UniProtKB-KW"/>
</dbReference>
<dbReference type="PANTHER" id="PTHR42756:SF1">
    <property type="entry name" value="TRANSCRIPTIONAL REPRESSOR OF EMRAB OPERON"/>
    <property type="match status" value="1"/>
</dbReference>
<dbReference type="EMBL" id="SWBO01000004">
    <property type="protein sequence ID" value="TKC01449.1"/>
    <property type="molecule type" value="Genomic_DNA"/>
</dbReference>
<comment type="caution">
    <text evidence="5">The sequence shown here is derived from an EMBL/GenBank/DDBJ whole genome shotgun (WGS) entry which is preliminary data.</text>
</comment>
<dbReference type="PRINTS" id="PR00598">
    <property type="entry name" value="HTHMARR"/>
</dbReference>
<evidence type="ECO:0000313" key="6">
    <source>
        <dbReference type="Proteomes" id="UP000310477"/>
    </source>
</evidence>
<keyword evidence="6" id="KW-1185">Reference proteome</keyword>
<keyword evidence="3" id="KW-0804">Transcription</keyword>
<dbReference type="Gene3D" id="1.10.10.10">
    <property type="entry name" value="Winged helix-like DNA-binding domain superfamily/Winged helix DNA-binding domain"/>
    <property type="match status" value="1"/>
</dbReference>
<protein>
    <submittedName>
        <fullName evidence="5">MarR family transcriptional regulator</fullName>
    </submittedName>
</protein>
<organism evidence="5 6">
    <name type="scientific">Pedobacter cryotolerans</name>
    <dbReference type="NCBI Taxonomy" id="2571270"/>
    <lineage>
        <taxon>Bacteria</taxon>
        <taxon>Pseudomonadati</taxon>
        <taxon>Bacteroidota</taxon>
        <taxon>Sphingobacteriia</taxon>
        <taxon>Sphingobacteriales</taxon>
        <taxon>Sphingobacteriaceae</taxon>
        <taxon>Pedobacter</taxon>
    </lineage>
</organism>
<evidence type="ECO:0000256" key="3">
    <source>
        <dbReference type="ARBA" id="ARBA00023163"/>
    </source>
</evidence>